<reference evidence="2" key="1">
    <citation type="journal article" date="2020" name="Stud. Mycol.">
        <title>101 Dothideomycetes genomes: a test case for predicting lifestyles and emergence of pathogens.</title>
        <authorList>
            <person name="Haridas S."/>
            <person name="Albert R."/>
            <person name="Binder M."/>
            <person name="Bloem J."/>
            <person name="Labutti K."/>
            <person name="Salamov A."/>
            <person name="Andreopoulos B."/>
            <person name="Baker S."/>
            <person name="Barry K."/>
            <person name="Bills G."/>
            <person name="Bluhm B."/>
            <person name="Cannon C."/>
            <person name="Castanera R."/>
            <person name="Culley D."/>
            <person name="Daum C."/>
            <person name="Ezra D."/>
            <person name="Gonzalez J."/>
            <person name="Henrissat B."/>
            <person name="Kuo A."/>
            <person name="Liang C."/>
            <person name="Lipzen A."/>
            <person name="Lutzoni F."/>
            <person name="Magnuson J."/>
            <person name="Mondo S."/>
            <person name="Nolan M."/>
            <person name="Ohm R."/>
            <person name="Pangilinan J."/>
            <person name="Park H.-J."/>
            <person name="Ramirez L."/>
            <person name="Alfaro M."/>
            <person name="Sun H."/>
            <person name="Tritt A."/>
            <person name="Yoshinaga Y."/>
            <person name="Zwiers L.-H."/>
            <person name="Turgeon B."/>
            <person name="Goodwin S."/>
            <person name="Spatafora J."/>
            <person name="Crous P."/>
            <person name="Grigoriev I."/>
        </authorList>
    </citation>
    <scope>NUCLEOTIDE SEQUENCE</scope>
    <source>
        <strain evidence="2">CBS 107.79</strain>
    </source>
</reference>
<evidence type="ECO:0000313" key="2">
    <source>
        <dbReference type="EMBL" id="KAF1973464.1"/>
    </source>
</evidence>
<name>A0A6A5V8L3_9PLEO</name>
<dbReference type="EMBL" id="ML976680">
    <property type="protein sequence ID" value="KAF1973464.1"/>
    <property type="molecule type" value="Genomic_DNA"/>
</dbReference>
<gene>
    <name evidence="2" type="ORF">BU23DRAFT_554097</name>
</gene>
<feature type="signal peptide" evidence="1">
    <location>
        <begin position="1"/>
        <end position="22"/>
    </location>
</feature>
<sequence length="74" mass="8050">MDPLSVIASIIAVLQLSAKVLGYLSGVKDTSKDYAKYAVEASNVYGLLINLRSRLKEGSADAPWYSGDRCRLID</sequence>
<keyword evidence="3" id="KW-1185">Reference proteome</keyword>
<organism evidence="2 3">
    <name type="scientific">Bimuria novae-zelandiae CBS 107.79</name>
    <dbReference type="NCBI Taxonomy" id="1447943"/>
    <lineage>
        <taxon>Eukaryota</taxon>
        <taxon>Fungi</taxon>
        <taxon>Dikarya</taxon>
        <taxon>Ascomycota</taxon>
        <taxon>Pezizomycotina</taxon>
        <taxon>Dothideomycetes</taxon>
        <taxon>Pleosporomycetidae</taxon>
        <taxon>Pleosporales</taxon>
        <taxon>Massarineae</taxon>
        <taxon>Didymosphaeriaceae</taxon>
        <taxon>Bimuria</taxon>
    </lineage>
</organism>
<feature type="chain" id="PRO_5025398443" description="Fungal N-terminal domain-containing protein" evidence="1">
    <location>
        <begin position="23"/>
        <end position="74"/>
    </location>
</feature>
<dbReference type="OrthoDB" id="195446at2759"/>
<dbReference type="AlphaFoldDB" id="A0A6A5V8L3"/>
<evidence type="ECO:0000256" key="1">
    <source>
        <dbReference type="SAM" id="SignalP"/>
    </source>
</evidence>
<evidence type="ECO:0008006" key="4">
    <source>
        <dbReference type="Google" id="ProtNLM"/>
    </source>
</evidence>
<keyword evidence="1" id="KW-0732">Signal</keyword>
<evidence type="ECO:0000313" key="3">
    <source>
        <dbReference type="Proteomes" id="UP000800036"/>
    </source>
</evidence>
<accession>A0A6A5V8L3</accession>
<proteinExistence type="predicted"/>
<dbReference type="Proteomes" id="UP000800036">
    <property type="component" value="Unassembled WGS sequence"/>
</dbReference>
<protein>
    <recommendedName>
        <fullName evidence="4">Fungal N-terminal domain-containing protein</fullName>
    </recommendedName>
</protein>